<keyword evidence="4" id="KW-1185">Reference proteome</keyword>
<dbReference type="SMART" id="SM00186">
    <property type="entry name" value="FBG"/>
    <property type="match status" value="1"/>
</dbReference>
<gene>
    <name evidence="3" type="ORF">FSP39_016359</name>
</gene>
<evidence type="ECO:0000256" key="1">
    <source>
        <dbReference type="SAM" id="MobiDB-lite"/>
    </source>
</evidence>
<dbReference type="EMBL" id="VSWD01000007">
    <property type="protein sequence ID" value="KAK3098124.1"/>
    <property type="molecule type" value="Genomic_DNA"/>
</dbReference>
<protein>
    <recommendedName>
        <fullName evidence="2">Fibrinogen C-terminal domain-containing protein</fullName>
    </recommendedName>
</protein>
<dbReference type="Proteomes" id="UP001186944">
    <property type="component" value="Unassembled WGS sequence"/>
</dbReference>
<reference evidence="3" key="1">
    <citation type="submission" date="2019-08" db="EMBL/GenBank/DDBJ databases">
        <title>The improved chromosome-level genome for the pearl oyster Pinctada fucata martensii using PacBio sequencing and Hi-C.</title>
        <authorList>
            <person name="Zheng Z."/>
        </authorList>
    </citation>
    <scope>NUCLEOTIDE SEQUENCE</scope>
    <source>
        <strain evidence="3">ZZ-2019</strain>
        <tissue evidence="3">Adductor muscle</tissue>
    </source>
</reference>
<dbReference type="CDD" id="cd00087">
    <property type="entry name" value="FReD"/>
    <property type="match status" value="1"/>
</dbReference>
<dbReference type="AlphaFoldDB" id="A0AA88YBC5"/>
<sequence>MHKYSTQRKEIQFESLNKNSHEAHNTRKKIKDITFDDCTTIKYLYKSSKSGVYTIHPNGGNEQLVYCDMMTDGGGWTVFQRRYDGSVDFVNRKWSDFKNGFGKVSGEHWLGNELIHKITSQGVYELRFELGDFESNYRHAVYTNFKLQSEHHGYRLTYDKFDHGNAGDSLKKAKNMKFTTKDKDQDIDSRNSATVDNHPGAWWHAKGRNDPPFTESVLKKRGRNDPP</sequence>
<accession>A0AA88YBC5</accession>
<dbReference type="PANTHER" id="PTHR19143:SF394">
    <property type="entry name" value="ANGIOPOIETIN-RELATED PROTEIN 3-LIKE"/>
    <property type="match status" value="1"/>
</dbReference>
<proteinExistence type="predicted"/>
<dbReference type="PANTHER" id="PTHR19143">
    <property type="entry name" value="FIBRINOGEN/TENASCIN/ANGIOPOEITIN"/>
    <property type="match status" value="1"/>
</dbReference>
<feature type="domain" description="Fibrinogen C-terminal" evidence="2">
    <location>
        <begin position="29"/>
        <end position="203"/>
    </location>
</feature>
<evidence type="ECO:0000259" key="2">
    <source>
        <dbReference type="PROSITE" id="PS51406"/>
    </source>
</evidence>
<dbReference type="InterPro" id="IPR050373">
    <property type="entry name" value="Fibrinogen_C-term_domain"/>
</dbReference>
<dbReference type="SUPFAM" id="SSF56496">
    <property type="entry name" value="Fibrinogen C-terminal domain-like"/>
    <property type="match status" value="1"/>
</dbReference>
<name>A0AA88YBC5_PINIB</name>
<evidence type="ECO:0000313" key="3">
    <source>
        <dbReference type="EMBL" id="KAK3098124.1"/>
    </source>
</evidence>
<dbReference type="Gene3D" id="3.90.215.10">
    <property type="entry name" value="Gamma Fibrinogen, chain A, domain 1"/>
    <property type="match status" value="1"/>
</dbReference>
<dbReference type="PROSITE" id="PS51406">
    <property type="entry name" value="FIBRINOGEN_C_2"/>
    <property type="match status" value="1"/>
</dbReference>
<dbReference type="NCBIfam" id="NF040941">
    <property type="entry name" value="GGGWT_bact"/>
    <property type="match status" value="1"/>
</dbReference>
<dbReference type="InterPro" id="IPR002181">
    <property type="entry name" value="Fibrinogen_a/b/g_C_dom"/>
</dbReference>
<comment type="caution">
    <text evidence="3">The sequence shown here is derived from an EMBL/GenBank/DDBJ whole genome shotgun (WGS) entry which is preliminary data.</text>
</comment>
<organism evidence="3 4">
    <name type="scientific">Pinctada imbricata</name>
    <name type="common">Atlantic pearl-oyster</name>
    <name type="synonym">Pinctada martensii</name>
    <dbReference type="NCBI Taxonomy" id="66713"/>
    <lineage>
        <taxon>Eukaryota</taxon>
        <taxon>Metazoa</taxon>
        <taxon>Spiralia</taxon>
        <taxon>Lophotrochozoa</taxon>
        <taxon>Mollusca</taxon>
        <taxon>Bivalvia</taxon>
        <taxon>Autobranchia</taxon>
        <taxon>Pteriomorphia</taxon>
        <taxon>Pterioida</taxon>
        <taxon>Pterioidea</taxon>
        <taxon>Pteriidae</taxon>
        <taxon>Pinctada</taxon>
    </lineage>
</organism>
<dbReference type="InterPro" id="IPR014716">
    <property type="entry name" value="Fibrinogen_a/b/g_C_1"/>
</dbReference>
<dbReference type="Pfam" id="PF00147">
    <property type="entry name" value="Fibrinogen_C"/>
    <property type="match status" value="1"/>
</dbReference>
<dbReference type="GO" id="GO:0005615">
    <property type="term" value="C:extracellular space"/>
    <property type="evidence" value="ECO:0007669"/>
    <property type="project" value="TreeGrafter"/>
</dbReference>
<evidence type="ECO:0000313" key="4">
    <source>
        <dbReference type="Proteomes" id="UP001186944"/>
    </source>
</evidence>
<feature type="region of interest" description="Disordered" evidence="1">
    <location>
        <begin position="181"/>
        <end position="227"/>
    </location>
</feature>
<dbReference type="InterPro" id="IPR036056">
    <property type="entry name" value="Fibrinogen-like_C"/>
</dbReference>